<evidence type="ECO:0000313" key="3">
    <source>
        <dbReference type="EMBL" id="SHJ19308.1"/>
    </source>
</evidence>
<proteinExistence type="predicted"/>
<dbReference type="GO" id="GO:0003677">
    <property type="term" value="F:DNA binding"/>
    <property type="evidence" value="ECO:0007669"/>
    <property type="project" value="UniProtKB-KW"/>
</dbReference>
<dbReference type="STRING" id="1121476.SAMN02745751_01949"/>
<name>A0A1M6HAQ8_9FIRM</name>
<feature type="domain" description="Transcriptional regulator DauR-like HTH" evidence="2">
    <location>
        <begin position="152"/>
        <end position="214"/>
    </location>
</feature>
<dbReference type="Pfam" id="PF13309">
    <property type="entry name" value="HTH_22"/>
    <property type="match status" value="1"/>
</dbReference>
<organism evidence="3 4">
    <name type="scientific">Dethiosulfatibacter aminovorans DSM 17477</name>
    <dbReference type="NCBI Taxonomy" id="1121476"/>
    <lineage>
        <taxon>Bacteria</taxon>
        <taxon>Bacillati</taxon>
        <taxon>Bacillota</taxon>
        <taxon>Tissierellia</taxon>
        <taxon>Dethiosulfatibacter</taxon>
    </lineage>
</organism>
<dbReference type="InterPro" id="IPR039446">
    <property type="entry name" value="DauR-like"/>
</dbReference>
<dbReference type="EMBL" id="FQZL01000013">
    <property type="protein sequence ID" value="SHJ19308.1"/>
    <property type="molecule type" value="Genomic_DNA"/>
</dbReference>
<dbReference type="Pfam" id="PF08348">
    <property type="entry name" value="PAS_6"/>
    <property type="match status" value="1"/>
</dbReference>
<evidence type="ECO:0000259" key="2">
    <source>
        <dbReference type="Pfam" id="PF13309"/>
    </source>
</evidence>
<evidence type="ECO:0000313" key="4">
    <source>
        <dbReference type="Proteomes" id="UP000184052"/>
    </source>
</evidence>
<dbReference type="InterPro" id="IPR013559">
    <property type="entry name" value="YheO"/>
</dbReference>
<keyword evidence="4" id="KW-1185">Reference proteome</keyword>
<evidence type="ECO:0000259" key="1">
    <source>
        <dbReference type="Pfam" id="PF08348"/>
    </source>
</evidence>
<reference evidence="3 4" key="1">
    <citation type="submission" date="2016-11" db="EMBL/GenBank/DDBJ databases">
        <authorList>
            <person name="Jaros S."/>
            <person name="Januszkiewicz K."/>
            <person name="Wedrychowicz H."/>
        </authorList>
    </citation>
    <scope>NUCLEOTIDE SEQUENCE [LARGE SCALE GENOMIC DNA]</scope>
    <source>
        <strain evidence="3 4">DSM 17477</strain>
    </source>
</reference>
<dbReference type="AlphaFoldDB" id="A0A1M6HAQ8"/>
<dbReference type="PANTHER" id="PTHR35568:SF1">
    <property type="entry name" value="TRANSCRIPTIONAL REGULATOR DAUR"/>
    <property type="match status" value="1"/>
</dbReference>
<keyword evidence="3" id="KW-0238">DNA-binding</keyword>
<dbReference type="Proteomes" id="UP000184052">
    <property type="component" value="Unassembled WGS sequence"/>
</dbReference>
<dbReference type="InterPro" id="IPR039445">
    <property type="entry name" value="DauR-like_HTH"/>
</dbReference>
<sequence>MNADEILKSYIPMVDFMANTYGKNCEVVLHDLRDLENSIIAIRNNHITGRKENGPVTDMALNILHNLDKYQDKNFICNYTGKTSRGNKTLRSSTYLIRDGEKNLIGMLCINIDITPLLKAREAIDDLIINEELLNNNVKGTQENFDLNLNDLINSYISQAMDEFDAEPSRMTMKEKKEIVRHLSEKDVFRLKGVVVEVAKALEVSEQTIYRYLKELENTTS</sequence>
<gene>
    <name evidence="3" type="ORF">SAMN02745751_01949</name>
</gene>
<dbReference type="PANTHER" id="PTHR35568">
    <property type="entry name" value="TRANSCRIPTIONAL REGULATOR DAUR"/>
    <property type="match status" value="1"/>
</dbReference>
<protein>
    <submittedName>
        <fullName evidence="3">Predicted transcriptional regulator YheO, contains PAS and DNA-binding HTH domains</fullName>
    </submittedName>
</protein>
<dbReference type="RefSeq" id="WP_073049397.1">
    <property type="nucleotide sequence ID" value="NZ_FQZL01000013.1"/>
</dbReference>
<accession>A0A1M6HAQ8</accession>
<dbReference type="OrthoDB" id="9796595at2"/>
<feature type="domain" description="YheO-like" evidence="1">
    <location>
        <begin position="7"/>
        <end position="122"/>
    </location>
</feature>